<dbReference type="Pfam" id="PF14100">
    <property type="entry name" value="DUF6807"/>
    <property type="match status" value="1"/>
</dbReference>
<proteinExistence type="predicted"/>
<dbReference type="KEGG" id="peh:Spb1_21330"/>
<reference evidence="2 3" key="1">
    <citation type="submission" date="2019-02" db="EMBL/GenBank/DDBJ databases">
        <title>Deep-cultivation of Planctomycetes and their phenomic and genomic characterization uncovers novel biology.</title>
        <authorList>
            <person name="Wiegand S."/>
            <person name="Jogler M."/>
            <person name="Boedeker C."/>
            <person name="Pinto D."/>
            <person name="Vollmers J."/>
            <person name="Rivas-Marin E."/>
            <person name="Kohn T."/>
            <person name="Peeters S.H."/>
            <person name="Heuer A."/>
            <person name="Rast P."/>
            <person name="Oberbeckmann S."/>
            <person name="Bunk B."/>
            <person name="Jeske O."/>
            <person name="Meyerdierks A."/>
            <person name="Storesund J.E."/>
            <person name="Kallscheuer N."/>
            <person name="Luecker S."/>
            <person name="Lage O.M."/>
            <person name="Pohl T."/>
            <person name="Merkel B.J."/>
            <person name="Hornburger P."/>
            <person name="Mueller R.-W."/>
            <person name="Bruemmer F."/>
            <person name="Labrenz M."/>
            <person name="Spormann A.M."/>
            <person name="Op den Camp H."/>
            <person name="Overmann J."/>
            <person name="Amann R."/>
            <person name="Jetten M.S.M."/>
            <person name="Mascher T."/>
            <person name="Medema M.H."/>
            <person name="Devos D.P."/>
            <person name="Kaster A.-K."/>
            <person name="Ovreas L."/>
            <person name="Rohde M."/>
            <person name="Galperin M.Y."/>
            <person name="Jogler C."/>
        </authorList>
    </citation>
    <scope>NUCLEOTIDE SEQUENCE [LARGE SCALE GENOMIC DNA]</scope>
    <source>
        <strain evidence="2 3">Spb1</strain>
    </source>
</reference>
<keyword evidence="3" id="KW-1185">Reference proteome</keyword>
<evidence type="ECO:0000256" key="1">
    <source>
        <dbReference type="SAM" id="SignalP"/>
    </source>
</evidence>
<accession>A0A518GNJ6</accession>
<dbReference type="OrthoDB" id="253611at2"/>
<evidence type="ECO:0000313" key="2">
    <source>
        <dbReference type="EMBL" id="QDV30205.1"/>
    </source>
</evidence>
<sequence length="332" mass="37425" precursor="true">MHLMISNAALLARGVLAVLSVMVCSAATSTAGFEWKTNAAGTETDLTLDGQPVLKYMHAYDPSTPERNAETYKVFHHVFGPGTGDLITKGPGGTFPHHRGMYVAWNKTQTDKGSYDFWHCTKGAHQKHIKFLKQEANDVEATATAEIHWEDADNKPVIREERTVKVKKLPLADGKFGWQIDWSTVLHSERGKIRLTGDRQHAGFQFRAPQSVADANSARYIRPANFPQQPEAVQENDGPAEPKHANLDWCAMTYPVNDNKYTIAYFEDPSLPKPRRFSERPYGRFGSFFETDLLPEEPLKMTYRILVFPDNSQTSESLQKAYDQFTATLKKS</sequence>
<dbReference type="EMBL" id="CP036299">
    <property type="protein sequence ID" value="QDV30205.1"/>
    <property type="molecule type" value="Genomic_DNA"/>
</dbReference>
<evidence type="ECO:0008006" key="4">
    <source>
        <dbReference type="Google" id="ProtNLM"/>
    </source>
</evidence>
<feature type="chain" id="PRO_5022195991" description="Methane oxygenase PmoA" evidence="1">
    <location>
        <begin position="27"/>
        <end position="332"/>
    </location>
</feature>
<dbReference type="AlphaFoldDB" id="A0A518GNJ6"/>
<keyword evidence="1" id="KW-0732">Signal</keyword>
<dbReference type="InterPro" id="IPR029475">
    <property type="entry name" value="DUF6807"/>
</dbReference>
<organism evidence="2 3">
    <name type="scientific">Planctopirus ephydatiae</name>
    <dbReference type="NCBI Taxonomy" id="2528019"/>
    <lineage>
        <taxon>Bacteria</taxon>
        <taxon>Pseudomonadati</taxon>
        <taxon>Planctomycetota</taxon>
        <taxon>Planctomycetia</taxon>
        <taxon>Planctomycetales</taxon>
        <taxon>Planctomycetaceae</taxon>
        <taxon>Planctopirus</taxon>
    </lineage>
</organism>
<name>A0A518GNJ6_9PLAN</name>
<dbReference type="RefSeq" id="WP_145299191.1">
    <property type="nucleotide sequence ID" value="NZ_CP036299.1"/>
</dbReference>
<gene>
    <name evidence="2" type="ORF">Spb1_21330</name>
</gene>
<protein>
    <recommendedName>
        <fullName evidence="4">Methane oxygenase PmoA</fullName>
    </recommendedName>
</protein>
<feature type="signal peptide" evidence="1">
    <location>
        <begin position="1"/>
        <end position="26"/>
    </location>
</feature>
<evidence type="ECO:0000313" key="3">
    <source>
        <dbReference type="Proteomes" id="UP000315349"/>
    </source>
</evidence>
<dbReference type="Proteomes" id="UP000315349">
    <property type="component" value="Chromosome"/>
</dbReference>